<organism evidence="3 4">
    <name type="scientific">Coemansia erecta</name>
    <dbReference type="NCBI Taxonomy" id="147472"/>
    <lineage>
        <taxon>Eukaryota</taxon>
        <taxon>Fungi</taxon>
        <taxon>Fungi incertae sedis</taxon>
        <taxon>Zoopagomycota</taxon>
        <taxon>Kickxellomycotina</taxon>
        <taxon>Kickxellomycetes</taxon>
        <taxon>Kickxellales</taxon>
        <taxon>Kickxellaceae</taxon>
        <taxon>Coemansia</taxon>
    </lineage>
</organism>
<name>A0A9W8CMY1_9FUNG</name>
<dbReference type="Pfam" id="PF25504">
    <property type="entry name" value="HEAT_5MP1_2"/>
    <property type="match status" value="1"/>
</dbReference>
<dbReference type="PANTHER" id="PTHR14208:SF2">
    <property type="entry name" value="PROTEIN KRASAVIETZ"/>
    <property type="match status" value="1"/>
</dbReference>
<accession>A0A9W8CMY1</accession>
<keyword evidence="4" id="KW-1185">Reference proteome</keyword>
<dbReference type="InterPro" id="IPR003307">
    <property type="entry name" value="W2_domain"/>
</dbReference>
<evidence type="ECO:0000256" key="1">
    <source>
        <dbReference type="SAM" id="MobiDB-lite"/>
    </source>
</evidence>
<proteinExistence type="predicted"/>
<sequence length="460" mass="51572">MSTQVSNEKPTLNGVKIHARKRDAKATAKYEPEEFRTSIFQLIESIAKDDFAKISATLDTAGNTLDYRRYGDTFFEILVTGGIIAPGGIIKDDDTRGKLPFSLFVLANTGSSSDDDSLARQIEQAKIWTRLITQLTRRYKYLERIFSETTVHVLENIHRYSDSDNRALAVGLGQLVSEGFLSMDPFRTLQKEHLTRDGIALRFMTDMLRVYLRGNTAAQLNRALGKARIRQLTDFFPPAKRDSDCFVRHFEAEDLPEIIELHNASQAVAQRDTLVLDIVRTVRAASKAEDEAGEDDEAAAHDTNERVAVQAQKAMRRNAWDEALTVALVWDGIMAAVDWPLRQDQIEALALAQIARHAEALEAFATTPKAEIALLKHVQMYCYSDAKLTKIFGRIVYALYSADVLSDSAIIFWAAKGARAEGKADFIKQTETLVKKLEALAAEDSDDDDEEEEEEDSEEE</sequence>
<dbReference type="Proteomes" id="UP001149813">
    <property type="component" value="Unassembled WGS sequence"/>
</dbReference>
<gene>
    <name evidence="3" type="ORF">LPJ53_005646</name>
</gene>
<evidence type="ECO:0000259" key="2">
    <source>
        <dbReference type="PROSITE" id="PS51363"/>
    </source>
</evidence>
<dbReference type="AlphaFoldDB" id="A0A9W8CMY1"/>
<dbReference type="SMART" id="SM00515">
    <property type="entry name" value="eIF5C"/>
    <property type="match status" value="1"/>
</dbReference>
<evidence type="ECO:0000313" key="4">
    <source>
        <dbReference type="Proteomes" id="UP001149813"/>
    </source>
</evidence>
<feature type="domain" description="W2" evidence="2">
    <location>
        <begin position="288"/>
        <end position="450"/>
    </location>
</feature>
<dbReference type="OrthoDB" id="1727522at2759"/>
<dbReference type="InterPro" id="IPR016024">
    <property type="entry name" value="ARM-type_fold"/>
</dbReference>
<dbReference type="Pfam" id="PF02020">
    <property type="entry name" value="W2"/>
    <property type="match status" value="1"/>
</dbReference>
<feature type="compositionally biased region" description="Acidic residues" evidence="1">
    <location>
        <begin position="441"/>
        <end position="460"/>
    </location>
</feature>
<comment type="caution">
    <text evidence="3">The sequence shown here is derived from an EMBL/GenBank/DDBJ whole genome shotgun (WGS) entry which is preliminary data.</text>
</comment>
<reference evidence="3" key="1">
    <citation type="submission" date="2022-07" db="EMBL/GenBank/DDBJ databases">
        <title>Phylogenomic reconstructions and comparative analyses of Kickxellomycotina fungi.</title>
        <authorList>
            <person name="Reynolds N.K."/>
            <person name="Stajich J.E."/>
            <person name="Barry K."/>
            <person name="Grigoriev I.V."/>
            <person name="Crous P."/>
            <person name="Smith M.E."/>
        </authorList>
    </citation>
    <scope>NUCLEOTIDE SEQUENCE</scope>
    <source>
        <strain evidence="3">NBRC 32514</strain>
    </source>
</reference>
<feature type="region of interest" description="Disordered" evidence="1">
    <location>
        <begin position="439"/>
        <end position="460"/>
    </location>
</feature>
<dbReference type="Gene3D" id="1.25.40.180">
    <property type="match status" value="1"/>
</dbReference>
<dbReference type="GO" id="GO:0005737">
    <property type="term" value="C:cytoplasm"/>
    <property type="evidence" value="ECO:0007669"/>
    <property type="project" value="TreeGrafter"/>
</dbReference>
<dbReference type="PANTHER" id="PTHR14208">
    <property type="entry name" value="BASIC LEUCINE ZIPPER AND W2 DOMAIN-CONTAINING PROTEIN"/>
    <property type="match status" value="1"/>
</dbReference>
<dbReference type="GO" id="GO:0016020">
    <property type="term" value="C:membrane"/>
    <property type="evidence" value="ECO:0007669"/>
    <property type="project" value="TreeGrafter"/>
</dbReference>
<evidence type="ECO:0000313" key="3">
    <source>
        <dbReference type="EMBL" id="KAJ1719620.1"/>
    </source>
</evidence>
<dbReference type="PROSITE" id="PS51363">
    <property type="entry name" value="W2"/>
    <property type="match status" value="1"/>
</dbReference>
<protein>
    <recommendedName>
        <fullName evidence="2">W2 domain-containing protein</fullName>
    </recommendedName>
</protein>
<dbReference type="InterPro" id="IPR057397">
    <property type="entry name" value="HEAT_5MP1_2"/>
</dbReference>
<dbReference type="SUPFAM" id="SSF48371">
    <property type="entry name" value="ARM repeat"/>
    <property type="match status" value="1"/>
</dbReference>
<dbReference type="InterPro" id="IPR051245">
    <property type="entry name" value="eIF5-mimic_regulator"/>
</dbReference>
<dbReference type="EMBL" id="JANBOJ010000365">
    <property type="protein sequence ID" value="KAJ1719620.1"/>
    <property type="molecule type" value="Genomic_DNA"/>
</dbReference>